<protein>
    <recommendedName>
        <fullName evidence="3">Glycosyltransferase 2-like domain-containing protein</fullName>
    </recommendedName>
</protein>
<accession>A0A2S7UD33</accession>
<proteinExistence type="predicted"/>
<dbReference type="SUPFAM" id="SSF53448">
    <property type="entry name" value="Nucleotide-diphospho-sugar transferases"/>
    <property type="match status" value="1"/>
</dbReference>
<keyword evidence="2" id="KW-1185">Reference proteome</keyword>
<dbReference type="RefSeq" id="WP_105071272.1">
    <property type="nucleotide sequence ID" value="NZ_MTPW01000001.1"/>
</dbReference>
<reference evidence="1 2" key="1">
    <citation type="submission" date="2017-01" db="EMBL/GenBank/DDBJ databases">
        <title>Trade-off between light-utilization and light-protection in marine flavobacteria.</title>
        <authorList>
            <person name="Kumagai Y."/>
            <person name="Yoshizawa S."/>
            <person name="Kogure K."/>
            <person name="Iwasaki W."/>
        </authorList>
    </citation>
    <scope>NUCLEOTIDE SEQUENCE [LARGE SCALE GENOMIC DNA]</scope>
    <source>
        <strain evidence="1 2">KCTC 32109</strain>
    </source>
</reference>
<name>A0A2S7UD33_9FLAO</name>
<dbReference type="AlphaFoldDB" id="A0A2S7UD33"/>
<sequence length="339" mass="39417">MREGVNNTKGVKVDYSHTNHRIIIPFYISDGKDFYKDNLRILELSLKSLKAHSVYYHKITLICNGNRNVLIEKELISYYQEGFIDELLFFPEPIGKVNAILKVLRDVPEYYVTISDGDVFFADNWDQHVIDVFKNHKKAGAVSPIPIMRSHSGYTINLWVDYFFSSKLKFKSPADVSGIEHFARSIGWPHLPQYYKEHILTVECNNHTAVVGHSHFCATYKTTVFKNLPKENPVYLLGNNSMFPYLDKPTIKCDAYRLATYKTNGFHLGNTYVENNELYKINTFQKKREIPVFGNELKAQPLTYFIKFKVISKLMKLSSFKKYFYSKKGLPAKVMDHFL</sequence>
<dbReference type="InterPro" id="IPR029044">
    <property type="entry name" value="Nucleotide-diphossugar_trans"/>
</dbReference>
<dbReference type="CDD" id="cd00761">
    <property type="entry name" value="Glyco_tranf_GTA_type"/>
    <property type="match status" value="1"/>
</dbReference>
<dbReference type="EMBL" id="MTPW01000001">
    <property type="protein sequence ID" value="PQJ32183.1"/>
    <property type="molecule type" value="Genomic_DNA"/>
</dbReference>
<dbReference type="OrthoDB" id="1116632at2"/>
<evidence type="ECO:0008006" key="3">
    <source>
        <dbReference type="Google" id="ProtNLM"/>
    </source>
</evidence>
<organism evidence="1 2">
    <name type="scientific">Nonlabens arenilitoris</name>
    <dbReference type="NCBI Taxonomy" id="1217969"/>
    <lineage>
        <taxon>Bacteria</taxon>
        <taxon>Pseudomonadati</taxon>
        <taxon>Bacteroidota</taxon>
        <taxon>Flavobacteriia</taxon>
        <taxon>Flavobacteriales</taxon>
        <taxon>Flavobacteriaceae</taxon>
        <taxon>Nonlabens</taxon>
    </lineage>
</organism>
<dbReference type="Proteomes" id="UP000239747">
    <property type="component" value="Unassembled WGS sequence"/>
</dbReference>
<evidence type="ECO:0000313" key="2">
    <source>
        <dbReference type="Proteomes" id="UP000239747"/>
    </source>
</evidence>
<comment type="caution">
    <text evidence="1">The sequence shown here is derived from an EMBL/GenBank/DDBJ whole genome shotgun (WGS) entry which is preliminary data.</text>
</comment>
<gene>
    <name evidence="1" type="ORF">BST92_09710</name>
</gene>
<evidence type="ECO:0000313" key="1">
    <source>
        <dbReference type="EMBL" id="PQJ32183.1"/>
    </source>
</evidence>